<evidence type="ECO:0000313" key="1">
    <source>
        <dbReference type="EMBL" id="AZZ88884.1"/>
    </source>
</evidence>
<gene>
    <name evidence="1" type="ORF">ALFBHDGB_00026</name>
</gene>
<keyword evidence="1" id="KW-0614">Plasmid</keyword>
<name>A0A3T0VFV9_PSEAI</name>
<proteinExistence type="predicted"/>
<dbReference type="AlphaFoldDB" id="A0A3T0VFV9"/>
<accession>A0A3T0VFV9</accession>
<protein>
    <submittedName>
        <fullName evidence="1">Uncharacterized protein</fullName>
    </submittedName>
</protein>
<sequence>MDDSSSKPFFITLLAGGALLLAGIAIGVVGTTAAVKSEWLVLGRSSASQPISAPKLEYEENQGVDSILCIDGRAYKVRLGTQELMHRLEELPRTQSIRQYQLKPIPCAALHKS</sequence>
<dbReference type="RefSeq" id="WP_058182850.1">
    <property type="nucleotide sequence ID" value="NZ_CABIOR010000040.1"/>
</dbReference>
<dbReference type="EMBL" id="MH734334">
    <property type="protein sequence ID" value="AZZ88884.1"/>
    <property type="molecule type" value="Genomic_DNA"/>
</dbReference>
<organism evidence="1">
    <name type="scientific">Pseudomonas aeruginosa</name>
    <dbReference type="NCBI Taxonomy" id="287"/>
    <lineage>
        <taxon>Bacteria</taxon>
        <taxon>Pseudomonadati</taxon>
        <taxon>Pseudomonadota</taxon>
        <taxon>Gammaproteobacteria</taxon>
        <taxon>Pseudomonadales</taxon>
        <taxon>Pseudomonadaceae</taxon>
        <taxon>Pseudomonas</taxon>
    </lineage>
</organism>
<geneLocation type="plasmid" evidence="1">
    <name>p1011-KPC2</name>
</geneLocation>
<reference evidence="1" key="1">
    <citation type="submission" date="2018-08" db="EMBL/GenBank/DDBJ databases">
        <title>Complete nucleotide sequence of a novel plasmid backbone p1011 carring blaKPC gene in ST463 Pseudomonas aeruginoea.</title>
        <authorList>
            <person name="Hu Y."/>
            <person name="Zhang R."/>
        </authorList>
    </citation>
    <scope>NUCLEOTIDE SEQUENCE</scope>
    <source>
        <strain evidence="1">1011</strain>
        <plasmid evidence="1">p1011-KPC2</plasmid>
    </source>
</reference>